<comment type="caution">
    <text evidence="1">The sequence shown here is derived from an EMBL/GenBank/DDBJ whole genome shotgun (WGS) entry which is preliminary data.</text>
</comment>
<dbReference type="AlphaFoldDB" id="A0AAD5U543"/>
<evidence type="ECO:0000313" key="2">
    <source>
        <dbReference type="Proteomes" id="UP001211065"/>
    </source>
</evidence>
<gene>
    <name evidence="1" type="ORF">HK099_008071</name>
</gene>
<proteinExistence type="predicted"/>
<sequence length="263" mass="30982">MHILSERKINPKIATGQNISKPKFIKNDAEFDQHQTTQRHEYRPWPIVSQPNVHQSDAWITKKGELDGISIQKSDFINFGIQERYIHHGETFIKNDIEMDKNSTYKMNFKNFSEYKKAHPWVGYEKKYIDRRERDIKTAVDAESRPITLKKLTFPKSQFDSITNVMDEYKKKPIPALYRHKEYYTPSEAKLESVSTYADSYKGIYGPSTFSVKPKSIITPLESKLKELEGLKIKCNLRNFKPPNTYKPVFEDRYGKTQKKKQF</sequence>
<dbReference type="Proteomes" id="UP001211065">
    <property type="component" value="Unassembled WGS sequence"/>
</dbReference>
<keyword evidence="2" id="KW-1185">Reference proteome</keyword>
<protein>
    <submittedName>
        <fullName evidence="1">Uncharacterized protein</fullName>
    </submittedName>
</protein>
<accession>A0AAD5U543</accession>
<name>A0AAD5U543_9FUNG</name>
<organism evidence="1 2">
    <name type="scientific">Clydaea vesicula</name>
    <dbReference type="NCBI Taxonomy" id="447962"/>
    <lineage>
        <taxon>Eukaryota</taxon>
        <taxon>Fungi</taxon>
        <taxon>Fungi incertae sedis</taxon>
        <taxon>Chytridiomycota</taxon>
        <taxon>Chytridiomycota incertae sedis</taxon>
        <taxon>Chytridiomycetes</taxon>
        <taxon>Lobulomycetales</taxon>
        <taxon>Lobulomycetaceae</taxon>
        <taxon>Clydaea</taxon>
    </lineage>
</organism>
<reference evidence="1" key="1">
    <citation type="submission" date="2020-05" db="EMBL/GenBank/DDBJ databases">
        <title>Phylogenomic resolution of chytrid fungi.</title>
        <authorList>
            <person name="Stajich J.E."/>
            <person name="Amses K."/>
            <person name="Simmons R."/>
            <person name="Seto K."/>
            <person name="Myers J."/>
            <person name="Bonds A."/>
            <person name="Quandt C.A."/>
            <person name="Barry K."/>
            <person name="Liu P."/>
            <person name="Grigoriev I."/>
            <person name="Longcore J.E."/>
            <person name="James T.Y."/>
        </authorList>
    </citation>
    <scope>NUCLEOTIDE SEQUENCE</scope>
    <source>
        <strain evidence="1">JEL0476</strain>
    </source>
</reference>
<evidence type="ECO:0000313" key="1">
    <source>
        <dbReference type="EMBL" id="KAJ3224686.1"/>
    </source>
</evidence>
<dbReference type="EMBL" id="JADGJW010000085">
    <property type="protein sequence ID" value="KAJ3224686.1"/>
    <property type="molecule type" value="Genomic_DNA"/>
</dbReference>